<dbReference type="EMBL" id="WSEL01000011">
    <property type="protein sequence ID" value="MVQ32867.1"/>
    <property type="molecule type" value="Genomic_DNA"/>
</dbReference>
<name>A0A6N8J197_9BURK</name>
<organism evidence="2 3">
    <name type="scientific">Ramlibacter pinisoli</name>
    <dbReference type="NCBI Taxonomy" id="2682844"/>
    <lineage>
        <taxon>Bacteria</taxon>
        <taxon>Pseudomonadati</taxon>
        <taxon>Pseudomonadota</taxon>
        <taxon>Betaproteobacteria</taxon>
        <taxon>Burkholderiales</taxon>
        <taxon>Comamonadaceae</taxon>
        <taxon>Ramlibacter</taxon>
    </lineage>
</organism>
<evidence type="ECO:0000313" key="2">
    <source>
        <dbReference type="EMBL" id="MVQ32867.1"/>
    </source>
</evidence>
<dbReference type="Proteomes" id="UP000469385">
    <property type="component" value="Unassembled WGS sequence"/>
</dbReference>
<keyword evidence="3" id="KW-1185">Reference proteome</keyword>
<dbReference type="SUPFAM" id="SSF56801">
    <property type="entry name" value="Acetyl-CoA synthetase-like"/>
    <property type="match status" value="1"/>
</dbReference>
<evidence type="ECO:0000259" key="1">
    <source>
        <dbReference type="Pfam" id="PF00501"/>
    </source>
</evidence>
<comment type="caution">
    <text evidence="2">The sequence shown here is derived from an EMBL/GenBank/DDBJ whole genome shotgun (WGS) entry which is preliminary data.</text>
</comment>
<dbReference type="PANTHER" id="PTHR44394:SF1">
    <property type="entry name" value="BETA-ALANINE-ACTIVATING ENZYME"/>
    <property type="match status" value="1"/>
</dbReference>
<dbReference type="Pfam" id="PF00501">
    <property type="entry name" value="AMP-binding"/>
    <property type="match status" value="1"/>
</dbReference>
<gene>
    <name evidence="2" type="ORF">GON04_25665</name>
</gene>
<evidence type="ECO:0000313" key="3">
    <source>
        <dbReference type="Proteomes" id="UP000469385"/>
    </source>
</evidence>
<dbReference type="GO" id="GO:0043041">
    <property type="term" value="P:amino acid activation for nonribosomal peptide biosynthetic process"/>
    <property type="evidence" value="ECO:0007669"/>
    <property type="project" value="TreeGrafter"/>
</dbReference>
<dbReference type="Gene3D" id="3.30.300.30">
    <property type="match status" value="1"/>
</dbReference>
<feature type="domain" description="AMP-dependent synthetase/ligase" evidence="1">
    <location>
        <begin position="63"/>
        <end position="240"/>
    </location>
</feature>
<dbReference type="PANTHER" id="PTHR44394">
    <property type="entry name" value="BETA-ALANINE-ACTIVATING ENZYME"/>
    <property type="match status" value="1"/>
</dbReference>
<dbReference type="InterPro" id="IPR052091">
    <property type="entry name" value="Beta-ala_Activ/Resist"/>
</dbReference>
<accession>A0A6N8J197</accession>
<dbReference type="InterPro" id="IPR045851">
    <property type="entry name" value="AMP-bd_C_sf"/>
</dbReference>
<dbReference type="InterPro" id="IPR000873">
    <property type="entry name" value="AMP-dep_synth/lig_dom"/>
</dbReference>
<dbReference type="AlphaFoldDB" id="A0A6N8J197"/>
<dbReference type="InterPro" id="IPR042099">
    <property type="entry name" value="ANL_N_sf"/>
</dbReference>
<reference evidence="2 3" key="1">
    <citation type="submission" date="2019-12" db="EMBL/GenBank/DDBJ databases">
        <authorList>
            <person name="Huq M.A."/>
        </authorList>
    </citation>
    <scope>NUCLEOTIDE SEQUENCE [LARGE SCALE GENOMIC DNA]</scope>
    <source>
        <strain evidence="2 3">MAH-25</strain>
    </source>
</reference>
<protein>
    <submittedName>
        <fullName evidence="2">AMP-binding protein</fullName>
    </submittedName>
</protein>
<dbReference type="Gene3D" id="3.40.50.12780">
    <property type="entry name" value="N-terminal domain of ligase-like"/>
    <property type="match status" value="1"/>
</dbReference>
<sequence length="398" mass="42803">MSPDCPLPILRATTPRADVSRLDDAWGAAATFAYVPEQCPVGDDWLAGALAHLPQDLRVGHYALLTSGSTGQPKLVIGRRSDTEALTRVIHARQGLQSVQATVLALPLTYSYAFVNQWLWARVHGAEVRSTLGLAQPRVLFEALRESGPSMLCLVGAQLPLLRSLLPAGERFAHVHRLNFAGGAFPQNELSWLAEVFPQAAVFNNYGCTEALPRLCIRAAADSQDPAWIGKPLDGVDLRVGPADALQFRSAYGAVAIAEGAGVRRLAEDAWIDTGDAGAQDGAGWRLLGRQAEVFKRYGEKVSLPELLATVRTCWSGGAAFYVEQSTGEPAHVLALAPAPDANQLRAILQAFRARHRRPLWPARIEALPALPLSANGKSDARALAADPSRSVAWRQIG</sequence>
<proteinExistence type="predicted"/>